<dbReference type="InterPro" id="IPR008271">
    <property type="entry name" value="Ser/Thr_kinase_AS"/>
</dbReference>
<keyword evidence="5" id="KW-0067">ATP-binding</keyword>
<dbReference type="SMART" id="SM00220">
    <property type="entry name" value="S_TKc"/>
    <property type="match status" value="1"/>
</dbReference>
<geneLocation type="plasmid" evidence="10">
    <name>p1517_part_1</name>
</geneLocation>
<feature type="domain" description="Protein kinase" evidence="9">
    <location>
        <begin position="494"/>
        <end position="796"/>
    </location>
</feature>
<dbReference type="InterPro" id="IPR025519">
    <property type="entry name" value="DUF4407"/>
</dbReference>
<accession>A0AAW6REW0</accession>
<feature type="coiled-coil region" evidence="6">
    <location>
        <begin position="152"/>
        <end position="179"/>
    </location>
</feature>
<keyword evidence="8" id="KW-1133">Transmembrane helix</keyword>
<gene>
    <name evidence="10" type="ORF">QBL07_19310</name>
</gene>
<dbReference type="AlphaFoldDB" id="A0AAW6REW0"/>
<feature type="transmembrane region" description="Helical" evidence="8">
    <location>
        <begin position="46"/>
        <end position="69"/>
    </location>
</feature>
<keyword evidence="8" id="KW-0472">Membrane</keyword>
<evidence type="ECO:0000256" key="6">
    <source>
        <dbReference type="SAM" id="Coils"/>
    </source>
</evidence>
<evidence type="ECO:0000256" key="8">
    <source>
        <dbReference type="SAM" id="Phobius"/>
    </source>
</evidence>
<dbReference type="PANTHER" id="PTHR43671">
    <property type="entry name" value="SERINE/THREONINE-PROTEIN KINASE NEK"/>
    <property type="match status" value="1"/>
</dbReference>
<dbReference type="EMBL" id="JARUXG010000015">
    <property type="protein sequence ID" value="MDG6782971.1"/>
    <property type="molecule type" value="Genomic_DNA"/>
</dbReference>
<organism evidence="10">
    <name type="scientific">Gordonia rubripertincta</name>
    <name type="common">Rhodococcus corallinus</name>
    <dbReference type="NCBI Taxonomy" id="36822"/>
    <lineage>
        <taxon>Bacteria</taxon>
        <taxon>Bacillati</taxon>
        <taxon>Actinomycetota</taxon>
        <taxon>Actinomycetes</taxon>
        <taxon>Mycobacteriales</taxon>
        <taxon>Gordoniaceae</taxon>
        <taxon>Gordonia</taxon>
    </lineage>
</organism>
<dbReference type="Pfam" id="PF14362">
    <property type="entry name" value="DUF4407"/>
    <property type="match status" value="1"/>
</dbReference>
<dbReference type="InterPro" id="IPR000719">
    <property type="entry name" value="Prot_kinase_dom"/>
</dbReference>
<evidence type="ECO:0000256" key="4">
    <source>
        <dbReference type="ARBA" id="ARBA00022777"/>
    </source>
</evidence>
<reference evidence="10" key="1">
    <citation type="submission" date="2023-04" db="EMBL/GenBank/DDBJ databases">
        <title>Characterization and analysis of the complete genome of Gordonia rubripertincta 112, the degrader of aromatic and aliphatic compounds.</title>
        <authorList>
            <person name="Frantsuzova E."/>
            <person name="Bogun A."/>
            <person name="Delegan Y."/>
        </authorList>
    </citation>
    <scope>NUCLEOTIDE SEQUENCE</scope>
    <source>
        <strain evidence="10">112</strain>
        <plasmid evidence="10">p1517_part_1</plasmid>
    </source>
</reference>
<dbReference type="InterPro" id="IPR050660">
    <property type="entry name" value="NEK_Ser/Thr_kinase"/>
</dbReference>
<dbReference type="InterPro" id="IPR011009">
    <property type="entry name" value="Kinase-like_dom_sf"/>
</dbReference>
<evidence type="ECO:0000256" key="5">
    <source>
        <dbReference type="ARBA" id="ARBA00022840"/>
    </source>
</evidence>
<dbReference type="Gene3D" id="1.10.510.10">
    <property type="entry name" value="Transferase(Phosphotransferase) domain 1"/>
    <property type="match status" value="1"/>
</dbReference>
<protein>
    <recommendedName>
        <fullName evidence="1">non-specific serine/threonine protein kinase</fullName>
        <ecNumber evidence="1">2.7.11.1</ecNumber>
    </recommendedName>
</protein>
<feature type="compositionally biased region" description="Polar residues" evidence="7">
    <location>
        <begin position="472"/>
        <end position="482"/>
    </location>
</feature>
<dbReference type="EC" id="2.7.11.1" evidence="1"/>
<dbReference type="SUPFAM" id="SSF56112">
    <property type="entry name" value="Protein kinase-like (PK-like)"/>
    <property type="match status" value="1"/>
</dbReference>
<sequence length="811" mass="88839">MTEPDHAGRDENPRTESATGRRIREFLLGCCGANPEHIKERAERNWYCSLGFSVIMTAVTAGLSAAFLISACFAGASEALVVGAGIFWMILVFNLDRLIVSRVLTRPNFFSKSALFLTRFVLAAAVAVLMSIGIELVFFKSEIDQQVRINNALEQRAEEKRFQEDLRSAKNEAEESYRQQLDAPANMATDLAATVRKLEIQQKTDNKVYACEAQPLTQTGCESGSGVTGADGDEAREAARALAATNESLRAAREAEKAYTVDLIDAPFKAEELKVCGYAATDRLTRKQADTCTATLLVDAKIKTLVPPPGASESVDGPIRRLAALSSLGAGEHGTTVWATRILLLLVVASIDLVPLSAKLFGGATGHDIRARIDNIAATTEYVKRLKTEERPEPRHLHEEPRDGFHFLGVGRGYRHESAIIREAYHLDRLRDQVDRHKSRWSGPGGPASPTKVYTETATDKDDDASSDTHRNATSPSTTFGTNHVLQTADGAQYLVHSKIAQTRWYELWSCRRSDEYGGGLYAAKVCSVIDGDDALNSALTGLNRDVMAAGVRSEHVIEIVSGPVVQQDDSTGLRYVIMPYFERGDLLQYAKNAWGAPRDRPPLNELLNIIRQIILGLRDTHQQGILHLDMKPQNVLIDGSGRFAKAVITDFGIAAVIQELENREVTSGFSGTATYAPIEQLLPGTRHGRRAPVSDLWAVGAITFRMLLNAHPRQFAEADANLPMVEKAGHLIPDRGSEEYAAWLDTAPTPPRLDAIDPAVPGPVADLIERWLENDQKHRVSPGVDISRRGRADVMTDALAQLDATIEAIR</sequence>
<dbReference type="PROSITE" id="PS00108">
    <property type="entry name" value="PROTEIN_KINASE_ST"/>
    <property type="match status" value="1"/>
</dbReference>
<evidence type="ECO:0000256" key="1">
    <source>
        <dbReference type="ARBA" id="ARBA00012513"/>
    </source>
</evidence>
<dbReference type="Pfam" id="PF00069">
    <property type="entry name" value="Pkinase"/>
    <property type="match status" value="1"/>
</dbReference>
<keyword evidence="3" id="KW-0547">Nucleotide-binding</keyword>
<keyword evidence="10" id="KW-0614">Plasmid</keyword>
<evidence type="ECO:0000256" key="3">
    <source>
        <dbReference type="ARBA" id="ARBA00022741"/>
    </source>
</evidence>
<dbReference type="PANTHER" id="PTHR43671:SF13">
    <property type="entry name" value="SERINE_THREONINE-PROTEIN KINASE NEK2"/>
    <property type="match status" value="1"/>
</dbReference>
<evidence type="ECO:0000256" key="2">
    <source>
        <dbReference type="ARBA" id="ARBA00022679"/>
    </source>
</evidence>
<dbReference type="GO" id="GO:0005524">
    <property type="term" value="F:ATP binding"/>
    <property type="evidence" value="ECO:0007669"/>
    <property type="project" value="UniProtKB-KW"/>
</dbReference>
<evidence type="ECO:0000259" key="9">
    <source>
        <dbReference type="PROSITE" id="PS50011"/>
    </source>
</evidence>
<feature type="transmembrane region" description="Helical" evidence="8">
    <location>
        <begin position="75"/>
        <end position="95"/>
    </location>
</feature>
<keyword evidence="8" id="KW-0812">Transmembrane</keyword>
<evidence type="ECO:0000313" key="10">
    <source>
        <dbReference type="EMBL" id="MDG6782971.1"/>
    </source>
</evidence>
<name>A0AAW6REW0_GORRU</name>
<feature type="transmembrane region" description="Helical" evidence="8">
    <location>
        <begin position="116"/>
        <end position="139"/>
    </location>
</feature>
<evidence type="ECO:0000256" key="7">
    <source>
        <dbReference type="SAM" id="MobiDB-lite"/>
    </source>
</evidence>
<keyword evidence="6" id="KW-0175">Coiled coil</keyword>
<feature type="region of interest" description="Disordered" evidence="7">
    <location>
        <begin position="436"/>
        <end position="482"/>
    </location>
</feature>
<dbReference type="PROSITE" id="PS50011">
    <property type="entry name" value="PROTEIN_KINASE_DOM"/>
    <property type="match status" value="1"/>
</dbReference>
<dbReference type="GO" id="GO:0004674">
    <property type="term" value="F:protein serine/threonine kinase activity"/>
    <property type="evidence" value="ECO:0007669"/>
    <property type="project" value="UniProtKB-EC"/>
</dbReference>
<comment type="caution">
    <text evidence="10">The sequence shown here is derived from an EMBL/GenBank/DDBJ whole genome shotgun (WGS) entry which is preliminary data.</text>
</comment>
<keyword evidence="2" id="KW-0808">Transferase</keyword>
<keyword evidence="4" id="KW-0418">Kinase</keyword>
<proteinExistence type="predicted"/>